<evidence type="ECO:0000259" key="8">
    <source>
        <dbReference type="PROSITE" id="PS50928"/>
    </source>
</evidence>
<evidence type="ECO:0000313" key="9">
    <source>
        <dbReference type="EMBL" id="MFC4130715.1"/>
    </source>
</evidence>
<feature type="domain" description="ABC transmembrane type-1" evidence="8">
    <location>
        <begin position="67"/>
        <end position="259"/>
    </location>
</feature>
<dbReference type="EMBL" id="JBHSAY010000005">
    <property type="protein sequence ID" value="MFC4130715.1"/>
    <property type="molecule type" value="Genomic_DNA"/>
</dbReference>
<dbReference type="CDD" id="cd06261">
    <property type="entry name" value="TM_PBP2"/>
    <property type="match status" value="1"/>
</dbReference>
<feature type="transmembrane region" description="Helical" evidence="7">
    <location>
        <begin position="102"/>
        <end position="126"/>
    </location>
</feature>
<dbReference type="InterPro" id="IPR035906">
    <property type="entry name" value="MetI-like_sf"/>
</dbReference>
<dbReference type="PROSITE" id="PS50928">
    <property type="entry name" value="ABC_TM1"/>
    <property type="match status" value="1"/>
</dbReference>
<comment type="similarity">
    <text evidence="7">Belongs to the binding-protein-dependent transport system permease family.</text>
</comment>
<evidence type="ECO:0000256" key="1">
    <source>
        <dbReference type="ARBA" id="ARBA00004651"/>
    </source>
</evidence>
<evidence type="ECO:0000256" key="7">
    <source>
        <dbReference type="RuleBase" id="RU363032"/>
    </source>
</evidence>
<dbReference type="PANTHER" id="PTHR43744">
    <property type="entry name" value="ABC TRANSPORTER PERMEASE PROTEIN MG189-RELATED-RELATED"/>
    <property type="match status" value="1"/>
</dbReference>
<feature type="transmembrane region" description="Helical" evidence="7">
    <location>
        <begin position="138"/>
        <end position="158"/>
    </location>
</feature>
<evidence type="ECO:0000256" key="6">
    <source>
        <dbReference type="ARBA" id="ARBA00023136"/>
    </source>
</evidence>
<feature type="transmembrane region" description="Helical" evidence="7">
    <location>
        <begin position="71"/>
        <end position="95"/>
    </location>
</feature>
<sequence>MSVSGFLRRAVLVVLGLIWLLPTYLLLVNATRPATEYDADKIWTPSGFGFVENVKIAWEAAQLGESIGSTALYAIVSPAAGVLIGALAGYAIVVLRLRAGFWWFMLIFGGTIFPTQMLVIPLFLGYSTNLLYDTRSGLILIYTAVCVPLAAFVLRNFFTGIAYTIYEAARTDGASSWRIFWRIYLPMALPALGAVFILEFTFIWNDLLFGLTLSQSESVRPIMTAVSSLSSAYGGKSIPVVLAAGLFISLPTILLFLLTQRLFARGLALGQY</sequence>
<feature type="transmembrane region" description="Helical" evidence="7">
    <location>
        <begin position="179"/>
        <end position="204"/>
    </location>
</feature>
<evidence type="ECO:0000256" key="2">
    <source>
        <dbReference type="ARBA" id="ARBA00022448"/>
    </source>
</evidence>
<keyword evidence="2 7" id="KW-0813">Transport</keyword>
<evidence type="ECO:0000256" key="5">
    <source>
        <dbReference type="ARBA" id="ARBA00022989"/>
    </source>
</evidence>
<evidence type="ECO:0000313" key="10">
    <source>
        <dbReference type="Proteomes" id="UP001595816"/>
    </source>
</evidence>
<keyword evidence="10" id="KW-1185">Reference proteome</keyword>
<dbReference type="Proteomes" id="UP001595816">
    <property type="component" value="Unassembled WGS sequence"/>
</dbReference>
<organism evidence="9 10">
    <name type="scientific">Hamadaea flava</name>
    <dbReference type="NCBI Taxonomy" id="1742688"/>
    <lineage>
        <taxon>Bacteria</taxon>
        <taxon>Bacillati</taxon>
        <taxon>Actinomycetota</taxon>
        <taxon>Actinomycetes</taxon>
        <taxon>Micromonosporales</taxon>
        <taxon>Micromonosporaceae</taxon>
        <taxon>Hamadaea</taxon>
    </lineage>
</organism>
<dbReference type="RefSeq" id="WP_253757366.1">
    <property type="nucleotide sequence ID" value="NZ_JAMZDZ010000001.1"/>
</dbReference>
<dbReference type="Pfam" id="PF00528">
    <property type="entry name" value="BPD_transp_1"/>
    <property type="match status" value="1"/>
</dbReference>
<reference evidence="10" key="1">
    <citation type="journal article" date="2019" name="Int. J. Syst. Evol. Microbiol.">
        <title>The Global Catalogue of Microorganisms (GCM) 10K type strain sequencing project: providing services to taxonomists for standard genome sequencing and annotation.</title>
        <authorList>
            <consortium name="The Broad Institute Genomics Platform"/>
            <consortium name="The Broad Institute Genome Sequencing Center for Infectious Disease"/>
            <person name="Wu L."/>
            <person name="Ma J."/>
        </authorList>
    </citation>
    <scope>NUCLEOTIDE SEQUENCE [LARGE SCALE GENOMIC DNA]</scope>
    <source>
        <strain evidence="10">CGMCC 4.7289</strain>
    </source>
</reference>
<keyword evidence="5 7" id="KW-1133">Transmembrane helix</keyword>
<proteinExistence type="inferred from homology"/>
<protein>
    <submittedName>
        <fullName evidence="9">Carbohydrate ABC transporter permease</fullName>
    </submittedName>
</protein>
<dbReference type="PANTHER" id="PTHR43744:SF12">
    <property type="entry name" value="ABC TRANSPORTER PERMEASE PROTEIN MG189-RELATED"/>
    <property type="match status" value="1"/>
</dbReference>
<comment type="subcellular location">
    <subcellularLocation>
        <location evidence="1 7">Cell membrane</location>
        <topology evidence="1 7">Multi-pass membrane protein</topology>
    </subcellularLocation>
</comment>
<evidence type="ECO:0000256" key="4">
    <source>
        <dbReference type="ARBA" id="ARBA00022692"/>
    </source>
</evidence>
<accession>A0ABV8LK98</accession>
<dbReference type="InterPro" id="IPR000515">
    <property type="entry name" value="MetI-like"/>
</dbReference>
<gene>
    <name evidence="9" type="ORF">ACFOZ4_08865</name>
</gene>
<keyword evidence="6 7" id="KW-0472">Membrane</keyword>
<comment type="caution">
    <text evidence="9">The sequence shown here is derived from an EMBL/GenBank/DDBJ whole genome shotgun (WGS) entry which is preliminary data.</text>
</comment>
<keyword evidence="4 7" id="KW-0812">Transmembrane</keyword>
<dbReference type="Gene3D" id="1.10.3720.10">
    <property type="entry name" value="MetI-like"/>
    <property type="match status" value="1"/>
</dbReference>
<keyword evidence="3" id="KW-1003">Cell membrane</keyword>
<evidence type="ECO:0000256" key="3">
    <source>
        <dbReference type="ARBA" id="ARBA00022475"/>
    </source>
</evidence>
<dbReference type="SUPFAM" id="SSF161098">
    <property type="entry name" value="MetI-like"/>
    <property type="match status" value="1"/>
</dbReference>
<feature type="transmembrane region" description="Helical" evidence="7">
    <location>
        <begin position="238"/>
        <end position="258"/>
    </location>
</feature>
<name>A0ABV8LK98_9ACTN</name>